<evidence type="ECO:0000313" key="2">
    <source>
        <dbReference type="EMBL" id="KAK2703818.1"/>
    </source>
</evidence>
<dbReference type="Pfam" id="PF15389">
    <property type="entry name" value="DUF4612"/>
    <property type="match status" value="1"/>
</dbReference>
<proteinExistence type="predicted"/>
<sequence>MLVQSELTQSQLEFFRVLDEKIESAPDYESDQDTLGVVPESQKIDYRPPSCWETPKTKRDSYTKHSANTTNSTTNLETSSCKKTFSSWKTSFSEEEDLKINNGSLQGMKNKKLLTKIFQGSNAIERKRTIIDLSMEE</sequence>
<protein>
    <submittedName>
        <fullName evidence="2">Uncharacterized protein</fullName>
    </submittedName>
</protein>
<dbReference type="Proteomes" id="UP001187531">
    <property type="component" value="Unassembled WGS sequence"/>
</dbReference>
<gene>
    <name evidence="2" type="ORF">QYM36_017761</name>
</gene>
<dbReference type="EMBL" id="JAVRJZ010000067">
    <property type="protein sequence ID" value="KAK2703818.1"/>
    <property type="molecule type" value="Genomic_DNA"/>
</dbReference>
<accession>A0AA88H819</accession>
<organism evidence="2 3">
    <name type="scientific">Artemia franciscana</name>
    <name type="common">Brine shrimp</name>
    <name type="synonym">Artemia sanfranciscana</name>
    <dbReference type="NCBI Taxonomy" id="6661"/>
    <lineage>
        <taxon>Eukaryota</taxon>
        <taxon>Metazoa</taxon>
        <taxon>Ecdysozoa</taxon>
        <taxon>Arthropoda</taxon>
        <taxon>Crustacea</taxon>
        <taxon>Branchiopoda</taxon>
        <taxon>Anostraca</taxon>
        <taxon>Artemiidae</taxon>
        <taxon>Artemia</taxon>
    </lineage>
</organism>
<dbReference type="AlphaFoldDB" id="A0AA88H819"/>
<name>A0AA88H819_ARTSF</name>
<feature type="region of interest" description="Disordered" evidence="1">
    <location>
        <begin position="46"/>
        <end position="76"/>
    </location>
</feature>
<evidence type="ECO:0000313" key="3">
    <source>
        <dbReference type="Proteomes" id="UP001187531"/>
    </source>
</evidence>
<evidence type="ECO:0000256" key="1">
    <source>
        <dbReference type="SAM" id="MobiDB-lite"/>
    </source>
</evidence>
<reference evidence="2" key="1">
    <citation type="submission" date="2023-07" db="EMBL/GenBank/DDBJ databases">
        <title>Chromosome-level genome assembly of Artemia franciscana.</title>
        <authorList>
            <person name="Jo E."/>
        </authorList>
    </citation>
    <scope>NUCLEOTIDE SEQUENCE</scope>
    <source>
        <tissue evidence="2">Whole body</tissue>
    </source>
</reference>
<keyword evidence="3" id="KW-1185">Reference proteome</keyword>
<dbReference type="InterPro" id="IPR027967">
    <property type="entry name" value="DUF4612"/>
</dbReference>
<comment type="caution">
    <text evidence="2">The sequence shown here is derived from an EMBL/GenBank/DDBJ whole genome shotgun (WGS) entry which is preliminary data.</text>
</comment>